<organism evidence="3 4">
    <name type="scientific">Nocardioides aromaticivorans</name>
    <dbReference type="NCBI Taxonomy" id="200618"/>
    <lineage>
        <taxon>Bacteria</taxon>
        <taxon>Bacillati</taxon>
        <taxon>Actinomycetota</taxon>
        <taxon>Actinomycetes</taxon>
        <taxon>Propionibacteriales</taxon>
        <taxon>Nocardioidaceae</taxon>
        <taxon>Nocardioides</taxon>
    </lineage>
</organism>
<evidence type="ECO:0000313" key="3">
    <source>
        <dbReference type="EMBL" id="NYI47106.1"/>
    </source>
</evidence>
<dbReference type="Pfam" id="PF02036">
    <property type="entry name" value="SCP2"/>
    <property type="match status" value="1"/>
</dbReference>
<feature type="domain" description="Alkyl sulfatase C-terminal" evidence="2">
    <location>
        <begin position="213"/>
        <end position="315"/>
    </location>
</feature>
<dbReference type="AlphaFoldDB" id="A0A7Y9ZLM4"/>
<dbReference type="GO" id="GO:0005829">
    <property type="term" value="C:cytosol"/>
    <property type="evidence" value="ECO:0007669"/>
    <property type="project" value="TreeGrafter"/>
</dbReference>
<evidence type="ECO:0000259" key="2">
    <source>
        <dbReference type="Pfam" id="PF14864"/>
    </source>
</evidence>
<accession>A0A7Y9ZLM4</accession>
<dbReference type="InterPro" id="IPR003033">
    <property type="entry name" value="SCP2_sterol-bd_dom"/>
</dbReference>
<sequence>MATVSWAALGHATREDVAAFLRDTAPVALVESIRAASDAELVAATHDAAPGSPVVEGVMSRIGEIAVPALLAQAEGRVRWESTERPGEATTLRLHGGVAEVEAAAGAGADVVVHGSDLQLLRLVAGQLDVAVAYLGNQIGITGASSVALSLASLFTVDGTPPVTGVPIDVRDIDPVDIARVLHGVPADHLRSVMASDFRPVILEEIFGRMPGFVNGRKAAGVQITVGFRLTGRPDGEVDRYVLRLRDGRATVLAGAAADAVGREDRHATVTCEAADFLRLVTGHLSAVSGVLRGQLKVRGDKAAALRLNAAFDIPTAVA</sequence>
<dbReference type="RefSeq" id="WP_179651038.1">
    <property type="nucleotide sequence ID" value="NZ_JACBZM010000001.1"/>
</dbReference>
<dbReference type="Pfam" id="PF14864">
    <property type="entry name" value="Alkyl_sulf_C"/>
    <property type="match status" value="1"/>
</dbReference>
<dbReference type="Proteomes" id="UP000562045">
    <property type="component" value="Unassembled WGS sequence"/>
</dbReference>
<feature type="domain" description="SCP2" evidence="1">
    <location>
        <begin position="68"/>
        <end position="155"/>
    </location>
</feature>
<dbReference type="SUPFAM" id="SSF55718">
    <property type="entry name" value="SCP-like"/>
    <property type="match status" value="2"/>
</dbReference>
<dbReference type="Gene3D" id="3.30.1050.10">
    <property type="entry name" value="SCP2 sterol-binding domain"/>
    <property type="match status" value="2"/>
</dbReference>
<dbReference type="EMBL" id="JACBZM010000001">
    <property type="protein sequence ID" value="NYI47106.1"/>
    <property type="molecule type" value="Genomic_DNA"/>
</dbReference>
<name>A0A7Y9ZLM4_9ACTN</name>
<proteinExistence type="predicted"/>
<evidence type="ECO:0000313" key="4">
    <source>
        <dbReference type="Proteomes" id="UP000562045"/>
    </source>
</evidence>
<dbReference type="PANTHER" id="PTHR10094:SF25">
    <property type="entry name" value="SCP2 STEROL-BINDING DOMAIN-CONTAINING PROTEIN 1"/>
    <property type="match status" value="1"/>
</dbReference>
<gene>
    <name evidence="3" type="ORF">BJ993_004186</name>
</gene>
<dbReference type="InterPro" id="IPR029229">
    <property type="entry name" value="Alkyl_sulf_C"/>
</dbReference>
<evidence type="ECO:0000259" key="1">
    <source>
        <dbReference type="Pfam" id="PF02036"/>
    </source>
</evidence>
<comment type="caution">
    <text evidence="3">The sequence shown here is derived from an EMBL/GenBank/DDBJ whole genome shotgun (WGS) entry which is preliminary data.</text>
</comment>
<dbReference type="PANTHER" id="PTHR10094">
    <property type="entry name" value="STEROL CARRIER PROTEIN 2 SCP-2 FAMILY PROTEIN"/>
    <property type="match status" value="1"/>
</dbReference>
<reference evidence="3 4" key="1">
    <citation type="submission" date="2020-07" db="EMBL/GenBank/DDBJ databases">
        <title>Sequencing the genomes of 1000 actinobacteria strains.</title>
        <authorList>
            <person name="Klenk H.-P."/>
        </authorList>
    </citation>
    <scope>NUCLEOTIDE SEQUENCE [LARGE SCALE GENOMIC DNA]</scope>
    <source>
        <strain evidence="3 4">DSM 15131</strain>
    </source>
</reference>
<protein>
    <submittedName>
        <fullName evidence="3">Putative sterol carrier protein</fullName>
    </submittedName>
</protein>
<dbReference type="InterPro" id="IPR036527">
    <property type="entry name" value="SCP2_sterol-bd_dom_sf"/>
</dbReference>